<evidence type="ECO:0000313" key="1">
    <source>
        <dbReference type="EMBL" id="CAG8687204.1"/>
    </source>
</evidence>
<keyword evidence="2" id="KW-1185">Reference proteome</keyword>
<dbReference type="AlphaFoldDB" id="A0A9N9ES60"/>
<protein>
    <submittedName>
        <fullName evidence="1">7163_t:CDS:1</fullName>
    </submittedName>
</protein>
<proteinExistence type="predicted"/>
<dbReference type="Proteomes" id="UP000789759">
    <property type="component" value="Unassembled WGS sequence"/>
</dbReference>
<gene>
    <name evidence="1" type="ORF">CPELLU_LOCUS11085</name>
</gene>
<dbReference type="EMBL" id="CAJVQA010009559">
    <property type="protein sequence ID" value="CAG8687204.1"/>
    <property type="molecule type" value="Genomic_DNA"/>
</dbReference>
<evidence type="ECO:0000313" key="2">
    <source>
        <dbReference type="Proteomes" id="UP000789759"/>
    </source>
</evidence>
<reference evidence="1" key="1">
    <citation type="submission" date="2021-06" db="EMBL/GenBank/DDBJ databases">
        <authorList>
            <person name="Kallberg Y."/>
            <person name="Tangrot J."/>
            <person name="Rosling A."/>
        </authorList>
    </citation>
    <scope>NUCLEOTIDE SEQUENCE</scope>
    <source>
        <strain evidence="1">FL966</strain>
    </source>
</reference>
<name>A0A9N9ES60_9GLOM</name>
<accession>A0A9N9ES60</accession>
<organism evidence="1 2">
    <name type="scientific">Cetraspora pellucida</name>
    <dbReference type="NCBI Taxonomy" id="1433469"/>
    <lineage>
        <taxon>Eukaryota</taxon>
        <taxon>Fungi</taxon>
        <taxon>Fungi incertae sedis</taxon>
        <taxon>Mucoromycota</taxon>
        <taxon>Glomeromycotina</taxon>
        <taxon>Glomeromycetes</taxon>
        <taxon>Diversisporales</taxon>
        <taxon>Gigasporaceae</taxon>
        <taxon>Cetraspora</taxon>
    </lineage>
</organism>
<comment type="caution">
    <text evidence="1">The sequence shown here is derived from an EMBL/GenBank/DDBJ whole genome shotgun (WGS) entry which is preliminary data.</text>
</comment>
<sequence>MFMLWKAVAFNLFIDLQEFTQKNLINNVKQTNEDMVLQTSEGGTVAIKK</sequence>